<evidence type="ECO:0000259" key="24">
    <source>
        <dbReference type="PROSITE" id="PS51671"/>
    </source>
</evidence>
<comment type="similarity">
    <text evidence="7">In the N-terminal section; belongs to the aspartokinase family.</text>
</comment>
<dbReference type="GO" id="GO:0004072">
    <property type="term" value="F:aspartate kinase activity"/>
    <property type="evidence" value="ECO:0007669"/>
    <property type="project" value="UniProtKB-EC"/>
</dbReference>
<dbReference type="PROSITE" id="PS51671">
    <property type="entry name" value="ACT"/>
    <property type="match status" value="1"/>
</dbReference>
<dbReference type="NCBIfam" id="TIGR00657">
    <property type="entry name" value="asp_kinases"/>
    <property type="match status" value="1"/>
</dbReference>
<dbReference type="InterPro" id="IPR042199">
    <property type="entry name" value="AsparK_Bifunc_asparK/hSer_DH"/>
</dbReference>
<dbReference type="UniPathway" id="UPA00050">
    <property type="reaction ID" value="UER00063"/>
</dbReference>
<proteinExistence type="inferred from homology"/>
<organism evidence="25 26">
    <name type="scientific">Achlya hypogyna</name>
    <name type="common">Oomycete</name>
    <name type="synonym">Protoachlya hypogyna</name>
    <dbReference type="NCBI Taxonomy" id="1202772"/>
    <lineage>
        <taxon>Eukaryota</taxon>
        <taxon>Sar</taxon>
        <taxon>Stramenopiles</taxon>
        <taxon>Oomycota</taxon>
        <taxon>Saprolegniomycetes</taxon>
        <taxon>Saprolegniales</taxon>
        <taxon>Achlyaceae</taxon>
        <taxon>Achlya</taxon>
    </lineage>
</organism>
<dbReference type="Pfam" id="PF00742">
    <property type="entry name" value="Homoserine_dh"/>
    <property type="match status" value="1"/>
</dbReference>
<evidence type="ECO:0000256" key="12">
    <source>
        <dbReference type="ARBA" id="ARBA00022741"/>
    </source>
</evidence>
<comment type="pathway">
    <text evidence="2">Amino-acid biosynthesis; L-methionine biosynthesis via de novo pathway; L-homoserine from L-aspartate: step 1/3.</text>
</comment>
<dbReference type="Pfam" id="PF22468">
    <property type="entry name" value="ACT_9"/>
    <property type="match status" value="2"/>
</dbReference>
<evidence type="ECO:0000256" key="13">
    <source>
        <dbReference type="ARBA" id="ARBA00022777"/>
    </source>
</evidence>
<comment type="similarity">
    <text evidence="6">In the C-terminal section; belongs to the homoserine dehydrogenase family.</text>
</comment>
<comment type="function">
    <text evidence="21">Bifunctional aspartate kinase and homoserine dehydrogenase that catalyzes the first and the third steps toward the synthesis of lysine, methionine and threonine from aspartate.</text>
</comment>
<dbReference type="GO" id="GO:0004412">
    <property type="term" value="F:homoserine dehydrogenase activity"/>
    <property type="evidence" value="ECO:0007669"/>
    <property type="project" value="UniProtKB-EC"/>
</dbReference>
<dbReference type="UniPathway" id="UPA00051">
    <property type="reaction ID" value="UER00462"/>
</dbReference>
<keyword evidence="20" id="KW-0511">Multifunctional enzyme</keyword>
<feature type="domain" description="ACT" evidence="24">
    <location>
        <begin position="420"/>
        <end position="488"/>
    </location>
</feature>
<dbReference type="PANTHER" id="PTHR43070">
    <property type="match status" value="1"/>
</dbReference>
<dbReference type="SUPFAM" id="SSF53633">
    <property type="entry name" value="Carbamate kinase-like"/>
    <property type="match status" value="1"/>
</dbReference>
<dbReference type="InterPro" id="IPR018042">
    <property type="entry name" value="Aspartate_kinase_CS"/>
</dbReference>
<evidence type="ECO:0000256" key="10">
    <source>
        <dbReference type="ARBA" id="ARBA00022697"/>
    </source>
</evidence>
<evidence type="ECO:0000256" key="14">
    <source>
        <dbReference type="ARBA" id="ARBA00022840"/>
    </source>
</evidence>
<keyword evidence="13 25" id="KW-0418">Kinase</keyword>
<dbReference type="Gene3D" id="3.30.360.10">
    <property type="entry name" value="Dihydrodipicolinate Reductase, domain 2"/>
    <property type="match status" value="1"/>
</dbReference>
<dbReference type="AlphaFoldDB" id="A0A1V9ZGF7"/>
<keyword evidence="10" id="KW-0791">Threonine biosynthesis</keyword>
<dbReference type="STRING" id="1202772.A0A1V9ZGF7"/>
<dbReference type="EMBL" id="JNBR01000123">
    <property type="protein sequence ID" value="OQR97068.1"/>
    <property type="molecule type" value="Genomic_DNA"/>
</dbReference>
<dbReference type="InterPro" id="IPR001342">
    <property type="entry name" value="HDH_cat"/>
</dbReference>
<dbReference type="InterPro" id="IPR001341">
    <property type="entry name" value="Asp_kinase"/>
</dbReference>
<dbReference type="Gene3D" id="1.20.120.1320">
    <property type="entry name" value="Aspartokinase, catalytic domain"/>
    <property type="match status" value="1"/>
</dbReference>
<dbReference type="GO" id="GO:0005524">
    <property type="term" value="F:ATP binding"/>
    <property type="evidence" value="ECO:0007669"/>
    <property type="project" value="UniProtKB-KW"/>
</dbReference>
<evidence type="ECO:0000313" key="25">
    <source>
        <dbReference type="EMBL" id="OQR97068.1"/>
    </source>
</evidence>
<dbReference type="FunFam" id="3.30.2130.10:FF:000001">
    <property type="entry name" value="Bifunctional aspartokinase/homoserine dehydrogenase"/>
    <property type="match status" value="1"/>
</dbReference>
<reference evidence="25 26" key="1">
    <citation type="journal article" date="2014" name="Genome Biol. Evol.">
        <title>The secreted proteins of Achlya hypogyna and Thraustotheca clavata identify the ancestral oomycete secretome and reveal gene acquisitions by horizontal gene transfer.</title>
        <authorList>
            <person name="Misner I."/>
            <person name="Blouin N."/>
            <person name="Leonard G."/>
            <person name="Richards T.A."/>
            <person name="Lane C.E."/>
        </authorList>
    </citation>
    <scope>NUCLEOTIDE SEQUENCE [LARGE SCALE GENOMIC DNA]</scope>
    <source>
        <strain evidence="25 26">ATCC 48635</strain>
    </source>
</reference>
<evidence type="ECO:0000256" key="4">
    <source>
        <dbReference type="ARBA" id="ARBA00005062"/>
    </source>
</evidence>
<keyword evidence="8" id="KW-0028">Amino-acid biosynthesis</keyword>
<comment type="pathway">
    <text evidence="5">Amino-acid biosynthesis; L-threonine biosynthesis; L-threonine from L-aspartate: step 1/5.</text>
</comment>
<dbReference type="SUPFAM" id="SSF55021">
    <property type="entry name" value="ACT-like"/>
    <property type="match status" value="2"/>
</dbReference>
<keyword evidence="19" id="KW-0486">Methionine biosynthesis</keyword>
<evidence type="ECO:0000256" key="16">
    <source>
        <dbReference type="ARBA" id="ARBA00023002"/>
    </source>
</evidence>
<evidence type="ECO:0000256" key="6">
    <source>
        <dbReference type="ARBA" id="ARBA00007952"/>
    </source>
</evidence>
<keyword evidence="11" id="KW-0479">Metal-binding</keyword>
<dbReference type="InterPro" id="IPR036291">
    <property type="entry name" value="NAD(P)-bd_dom_sf"/>
</dbReference>
<dbReference type="InterPro" id="IPR002912">
    <property type="entry name" value="ACT_dom"/>
</dbReference>
<dbReference type="SUPFAM" id="SSF55347">
    <property type="entry name" value="Glyceraldehyde-3-phosphate dehydrogenase-like, C-terminal domain"/>
    <property type="match status" value="1"/>
</dbReference>
<dbReference type="CDD" id="cd04921">
    <property type="entry name" value="ACT_AKi-HSDH-ThrA-like_1"/>
    <property type="match status" value="1"/>
</dbReference>
<dbReference type="Gene3D" id="3.40.50.720">
    <property type="entry name" value="NAD(P)-binding Rossmann-like Domain"/>
    <property type="match status" value="1"/>
</dbReference>
<comment type="catalytic activity">
    <reaction evidence="23">
        <text>L-homoserine + NADP(+) = L-aspartate 4-semialdehyde + NADPH + H(+)</text>
        <dbReference type="Rhea" id="RHEA:15761"/>
        <dbReference type="ChEBI" id="CHEBI:15378"/>
        <dbReference type="ChEBI" id="CHEBI:57476"/>
        <dbReference type="ChEBI" id="CHEBI:57783"/>
        <dbReference type="ChEBI" id="CHEBI:58349"/>
        <dbReference type="ChEBI" id="CHEBI:537519"/>
        <dbReference type="EC" id="1.1.1.3"/>
    </reaction>
    <physiologicalReaction direction="right-to-left" evidence="23">
        <dbReference type="Rhea" id="RHEA:15763"/>
    </physiologicalReaction>
</comment>
<dbReference type="InterPro" id="IPR054352">
    <property type="entry name" value="ACT_Aspartokinase"/>
</dbReference>
<keyword evidence="9" id="KW-0808">Transferase</keyword>
<keyword evidence="12" id="KW-0547">Nucleotide-binding</keyword>
<evidence type="ECO:0000256" key="11">
    <source>
        <dbReference type="ARBA" id="ARBA00022723"/>
    </source>
</evidence>
<dbReference type="GO" id="GO:0009086">
    <property type="term" value="P:methionine biosynthetic process"/>
    <property type="evidence" value="ECO:0007669"/>
    <property type="project" value="UniProtKB-KW"/>
</dbReference>
<dbReference type="GO" id="GO:0046872">
    <property type="term" value="F:metal ion binding"/>
    <property type="evidence" value="ECO:0007669"/>
    <property type="project" value="UniProtKB-KW"/>
</dbReference>
<evidence type="ECO:0000256" key="18">
    <source>
        <dbReference type="ARBA" id="ARBA00023053"/>
    </source>
</evidence>
<comment type="pathway">
    <text evidence="3">Amino-acid biosynthesis; L-threonine biosynthesis; L-threonine from L-aspartate: step 3/5.</text>
</comment>
<dbReference type="CDD" id="cd04243">
    <property type="entry name" value="AAK_AK-HSDH-like"/>
    <property type="match status" value="1"/>
</dbReference>
<protein>
    <submittedName>
        <fullName evidence="25">Bifunctional aspartokinase/homoserine dehydrogenase</fullName>
    </submittedName>
</protein>
<keyword evidence="17" id="KW-0520">NAD</keyword>
<dbReference type="InterPro" id="IPR005106">
    <property type="entry name" value="Asp/hSer_DH_NAD-bd"/>
</dbReference>
<evidence type="ECO:0000256" key="2">
    <source>
        <dbReference type="ARBA" id="ARBA00004986"/>
    </source>
</evidence>
<dbReference type="GO" id="GO:0009088">
    <property type="term" value="P:threonine biosynthetic process"/>
    <property type="evidence" value="ECO:0007669"/>
    <property type="project" value="UniProtKB-UniPathway"/>
</dbReference>
<dbReference type="Gene3D" id="3.40.1160.10">
    <property type="entry name" value="Acetylglutamate kinase-like"/>
    <property type="match status" value="1"/>
</dbReference>
<dbReference type="Pfam" id="PF03447">
    <property type="entry name" value="NAD_binding_3"/>
    <property type="match status" value="1"/>
</dbReference>
<keyword evidence="14" id="KW-0067">ATP-binding</keyword>
<evidence type="ECO:0000256" key="9">
    <source>
        <dbReference type="ARBA" id="ARBA00022679"/>
    </source>
</evidence>
<keyword evidence="15" id="KW-0521">NADP</keyword>
<comment type="catalytic activity">
    <reaction evidence="22">
        <text>L-aspartate + ATP = 4-phospho-L-aspartate + ADP</text>
        <dbReference type="Rhea" id="RHEA:23776"/>
        <dbReference type="ChEBI" id="CHEBI:29991"/>
        <dbReference type="ChEBI" id="CHEBI:30616"/>
        <dbReference type="ChEBI" id="CHEBI:57535"/>
        <dbReference type="ChEBI" id="CHEBI:456216"/>
        <dbReference type="EC" id="2.7.2.4"/>
    </reaction>
    <physiologicalReaction direction="left-to-right" evidence="22">
        <dbReference type="Rhea" id="RHEA:23777"/>
    </physiologicalReaction>
</comment>
<evidence type="ECO:0000313" key="26">
    <source>
        <dbReference type="Proteomes" id="UP000243579"/>
    </source>
</evidence>
<dbReference type="OrthoDB" id="67851at2759"/>
<dbReference type="Gene3D" id="3.30.2130.10">
    <property type="entry name" value="VC0802-like"/>
    <property type="match status" value="1"/>
</dbReference>
<dbReference type="SUPFAM" id="SSF51735">
    <property type="entry name" value="NAD(P)-binding Rossmann-fold domains"/>
    <property type="match status" value="1"/>
</dbReference>
<dbReference type="PANTHER" id="PTHR43070:SF5">
    <property type="entry name" value="HOMOSERINE DEHYDROGENASE"/>
    <property type="match status" value="1"/>
</dbReference>
<comment type="pathway">
    <text evidence="4">Amino-acid biosynthesis; L-methionine biosynthesis via de novo pathway; L-homoserine from L-aspartate: step 3/3.</text>
</comment>
<accession>A0A1V9ZGF7</accession>
<evidence type="ECO:0000256" key="3">
    <source>
        <dbReference type="ARBA" id="ARBA00005056"/>
    </source>
</evidence>
<evidence type="ECO:0000256" key="1">
    <source>
        <dbReference type="ARBA" id="ARBA00001920"/>
    </source>
</evidence>
<name>A0A1V9ZGF7_ACHHY</name>
<evidence type="ECO:0000256" key="5">
    <source>
        <dbReference type="ARBA" id="ARBA00005139"/>
    </source>
</evidence>
<evidence type="ECO:0000256" key="8">
    <source>
        <dbReference type="ARBA" id="ARBA00022605"/>
    </source>
</evidence>
<evidence type="ECO:0000256" key="22">
    <source>
        <dbReference type="ARBA" id="ARBA00048561"/>
    </source>
</evidence>
<evidence type="ECO:0000256" key="23">
    <source>
        <dbReference type="ARBA" id="ARBA00048841"/>
    </source>
</evidence>
<gene>
    <name evidence="25" type="ORF">ACHHYP_12714</name>
</gene>
<keyword evidence="26" id="KW-1185">Reference proteome</keyword>
<evidence type="ECO:0000256" key="19">
    <source>
        <dbReference type="ARBA" id="ARBA00023167"/>
    </source>
</evidence>
<comment type="caution">
    <text evidence="25">The sequence shown here is derived from an EMBL/GenBank/DDBJ whole genome shotgun (WGS) entry which is preliminary data.</text>
</comment>
<comment type="cofactor">
    <cofactor evidence="1">
        <name>a metal cation</name>
        <dbReference type="ChEBI" id="CHEBI:25213"/>
    </cofactor>
</comment>
<dbReference type="InterPro" id="IPR011147">
    <property type="entry name" value="Bifunc_Aspkin/hSer_DH"/>
</dbReference>
<dbReference type="Proteomes" id="UP000243579">
    <property type="component" value="Unassembled WGS sequence"/>
</dbReference>
<evidence type="ECO:0000256" key="21">
    <source>
        <dbReference type="ARBA" id="ARBA00044938"/>
    </source>
</evidence>
<evidence type="ECO:0000256" key="7">
    <source>
        <dbReference type="ARBA" id="ARBA00010046"/>
    </source>
</evidence>
<evidence type="ECO:0000256" key="20">
    <source>
        <dbReference type="ARBA" id="ARBA00023268"/>
    </source>
</evidence>
<dbReference type="PROSITE" id="PS00324">
    <property type="entry name" value="ASPARTOKINASE"/>
    <property type="match status" value="1"/>
</dbReference>
<dbReference type="Pfam" id="PF00696">
    <property type="entry name" value="AA_kinase"/>
    <property type="match status" value="1"/>
</dbReference>
<dbReference type="InterPro" id="IPR036393">
    <property type="entry name" value="AceGlu_kinase-like_sf"/>
</dbReference>
<evidence type="ECO:0000256" key="15">
    <source>
        <dbReference type="ARBA" id="ARBA00022857"/>
    </source>
</evidence>
<evidence type="ECO:0000256" key="17">
    <source>
        <dbReference type="ARBA" id="ARBA00023027"/>
    </source>
</evidence>
<dbReference type="InterPro" id="IPR045865">
    <property type="entry name" value="ACT-like_dom_sf"/>
</dbReference>
<dbReference type="InterPro" id="IPR001048">
    <property type="entry name" value="Asp/Glu/Uridylate_kinase"/>
</dbReference>
<keyword evidence="18" id="KW-0915">Sodium</keyword>
<dbReference type="GO" id="GO:0009090">
    <property type="term" value="P:homoserine biosynthetic process"/>
    <property type="evidence" value="ECO:0007669"/>
    <property type="project" value="TreeGrafter"/>
</dbReference>
<dbReference type="GO" id="GO:0050661">
    <property type="term" value="F:NADP binding"/>
    <property type="evidence" value="ECO:0007669"/>
    <property type="project" value="InterPro"/>
</dbReference>
<keyword evidence="16" id="KW-0560">Oxidoreductase</keyword>
<sequence length="840" mass="89075">MTSSFVVHKFGGTSVGNATAMKAVQSIVASIASDKIAVVVSAMGGKPKVTDLLISLVELAKTKQTDEIQAIIDAIEAKHAEAVAELLPPDVGDAILVQIRQDLATLQELLHAISIMRSYNENVTELVSGHGELWSARIMTHVLNHHLALAGKTERFAFIDSREVLTVEIDPNHGPVVLYELTAAKLRARMEALGNATHLCITGFICSTTDGVVTTLKRDGSDFSASIFGRVLKAADITIWTDVSGVYSADPRRVPEAKILPQISYQEAMELAYFGAKVIHPKTMAPAVAESIPIFIRNTFDPTHPGTRIYHRRALSPTTSAKHIVSGFSTIDDLAMFNLEGTGMVGVHGVASRLFNALDRIKVNVVLIAQASSEHSICFAIPAAHAANAKDAIEAAFFKELHHGLIDAVTYEAPVSIIAAVGDNMSQTPGVCGRFFGALGRAGINILGISQGSSERNISAVVRYEDSGAALRAVHSAFFLADQTISIGILDAHTPVGTALLSQLFAQKQWLARKFKVDLRVRAVGNGTTMQLHPTGFDAASLAATPAQPFDMAKFIDHVHTDHIPFALVVDVSGDAATVVQYPDWLAADCFIVSANLHVASTGLSLRKTIDAAASHQVVLDTEACLGMGVPVLSTIQNLLQTGDHIEKVETSWSSVMNALLLELHSTGGPVGDALARVLASQFTSLSPADILDDLTGVASARKMVLLGRELGLAVDVAQAAIESPVPVPAPRAAWTRDDVVAHVQAHASAFETLASAARPLRTTTVLSTADARIRVQVRALEAHPFANLLGAQVGLALYTERHAPHPLFLSGSSFASDATQSLAASALFGSVLNIARTLG</sequence>